<dbReference type="Proteomes" id="UP000243499">
    <property type="component" value="Chromosome 3"/>
</dbReference>
<protein>
    <submittedName>
        <fullName evidence="2">Uncharacterized protein</fullName>
    </submittedName>
</protein>
<reference evidence="2" key="1">
    <citation type="submission" date="2018-04" db="EMBL/GenBank/DDBJ databases">
        <title>WGS assembly of Panicum hallii.</title>
        <authorList>
            <person name="Lovell J."/>
            <person name="Jenkins J."/>
            <person name="Lowry D."/>
            <person name="Mamidi S."/>
            <person name="Sreedasyam A."/>
            <person name="Weng X."/>
            <person name="Barry K."/>
            <person name="Bonette J."/>
            <person name="Campitelli B."/>
            <person name="Daum C."/>
            <person name="Gordon S."/>
            <person name="Gould B."/>
            <person name="Lipzen A."/>
            <person name="Macqueen A."/>
            <person name="Palacio-Mejia J."/>
            <person name="Plott C."/>
            <person name="Shakirov E."/>
            <person name="Shu S."/>
            <person name="Yoshinaga Y."/>
            <person name="Zane M."/>
            <person name="Rokhsar D."/>
            <person name="Grimwood J."/>
            <person name="Schmutz J."/>
            <person name="Juenger T."/>
        </authorList>
    </citation>
    <scope>NUCLEOTIDE SEQUENCE [LARGE SCALE GENOMIC DNA]</scope>
    <source>
        <strain evidence="2">FIL2</strain>
    </source>
</reference>
<organism evidence="2">
    <name type="scientific">Panicum hallii</name>
    <dbReference type="NCBI Taxonomy" id="206008"/>
    <lineage>
        <taxon>Eukaryota</taxon>
        <taxon>Viridiplantae</taxon>
        <taxon>Streptophyta</taxon>
        <taxon>Embryophyta</taxon>
        <taxon>Tracheophyta</taxon>
        <taxon>Spermatophyta</taxon>
        <taxon>Magnoliopsida</taxon>
        <taxon>Liliopsida</taxon>
        <taxon>Poales</taxon>
        <taxon>Poaceae</taxon>
        <taxon>PACMAD clade</taxon>
        <taxon>Panicoideae</taxon>
        <taxon>Panicodae</taxon>
        <taxon>Paniceae</taxon>
        <taxon>Panicinae</taxon>
        <taxon>Panicum</taxon>
        <taxon>Panicum sect. Panicum</taxon>
    </lineage>
</organism>
<dbReference type="Gramene" id="PAN22012">
    <property type="protein sequence ID" value="PAN22012"/>
    <property type="gene ID" value="PAHAL_3G507100"/>
</dbReference>
<sequence>MAEDAGHGSGALGAWLGIYIRRNVPGLNMGPWLGLASFWRCRHRRIWPQPSPPPSSPVGIAGFFSTGAPIPASSACTSNVSAPLCSLSHDRASSAGRCPPPTCAGSPPANPPASPERRYQRGSRGPISRTARQYPAQELPAISPLCVRTRRHSPCPDQHRLGTADMVRTSACFSSQAAPQCVHIRMPSAPFSACIRA</sequence>
<evidence type="ECO:0000313" key="2">
    <source>
        <dbReference type="EMBL" id="PAN22012.1"/>
    </source>
</evidence>
<dbReference type="EMBL" id="CM008048">
    <property type="protein sequence ID" value="PAN22012.1"/>
    <property type="molecule type" value="Genomic_DNA"/>
</dbReference>
<feature type="compositionally biased region" description="Pro residues" evidence="1">
    <location>
        <begin position="98"/>
        <end position="114"/>
    </location>
</feature>
<gene>
    <name evidence="2" type="ORF">PAHAL_3G507100</name>
</gene>
<feature type="region of interest" description="Disordered" evidence="1">
    <location>
        <begin position="96"/>
        <end position="134"/>
    </location>
</feature>
<dbReference type="AlphaFoldDB" id="A0A2S3HFQ3"/>
<proteinExistence type="predicted"/>
<evidence type="ECO:0000256" key="1">
    <source>
        <dbReference type="SAM" id="MobiDB-lite"/>
    </source>
</evidence>
<name>A0A2S3HFQ3_9POAL</name>
<accession>A0A2S3HFQ3</accession>